<organism evidence="1 2">
    <name type="scientific">Methanoculleus marisnigri</name>
    <dbReference type="NCBI Taxonomy" id="2198"/>
    <lineage>
        <taxon>Archaea</taxon>
        <taxon>Methanobacteriati</taxon>
        <taxon>Methanobacteriota</taxon>
        <taxon>Stenosarchaea group</taxon>
        <taxon>Methanomicrobia</taxon>
        <taxon>Methanomicrobiales</taxon>
        <taxon>Methanomicrobiaceae</taxon>
        <taxon>Methanoculleus</taxon>
    </lineage>
</organism>
<comment type="caution">
    <text evidence="1">The sequence shown here is derived from an EMBL/GenBank/DDBJ whole genome shotgun (WGS) entry which is preliminary data.</text>
</comment>
<evidence type="ECO:0000313" key="1">
    <source>
        <dbReference type="EMBL" id="KUK63295.1"/>
    </source>
</evidence>
<gene>
    <name evidence="1" type="ORF">XD82_0415</name>
</gene>
<proteinExistence type="predicted"/>
<dbReference type="Proteomes" id="UP000054323">
    <property type="component" value="Unassembled WGS sequence"/>
</dbReference>
<sequence length="34" mass="3877">MMIADGRTGVERRASPALPTRSFITLIMKNWEVK</sequence>
<evidence type="ECO:0000313" key="2">
    <source>
        <dbReference type="Proteomes" id="UP000054323"/>
    </source>
</evidence>
<protein>
    <submittedName>
        <fullName evidence="1">Uncharacterized protein</fullName>
    </submittedName>
</protein>
<reference evidence="2" key="1">
    <citation type="journal article" date="2015" name="MBio">
        <title>Genome-Resolved Metagenomic Analysis Reveals Roles for Candidate Phyla and Other Microbial Community Members in Biogeochemical Transformations in Oil Reservoirs.</title>
        <authorList>
            <person name="Hu P."/>
            <person name="Tom L."/>
            <person name="Singh A."/>
            <person name="Thomas B.C."/>
            <person name="Baker B.J."/>
            <person name="Piceno Y.M."/>
            <person name="Andersen G.L."/>
            <person name="Banfield J.F."/>
        </authorList>
    </citation>
    <scope>NUCLEOTIDE SEQUENCE [LARGE SCALE GENOMIC DNA]</scope>
</reference>
<dbReference type="AlphaFoldDB" id="A0A124FST6"/>
<dbReference type="EMBL" id="LGGD01000033">
    <property type="protein sequence ID" value="KUK63295.1"/>
    <property type="molecule type" value="Genomic_DNA"/>
</dbReference>
<accession>A0A124FST6</accession>
<name>A0A124FST6_9EURY</name>